<dbReference type="InterPro" id="IPR036908">
    <property type="entry name" value="RlpA-like_sf"/>
</dbReference>
<proteinExistence type="predicted"/>
<dbReference type="AlphaFoldDB" id="A0A6G0WQ27"/>
<comment type="caution">
    <text evidence="4">The sequence shown here is derived from an EMBL/GenBank/DDBJ whole genome shotgun (WGS) entry which is preliminary data.</text>
</comment>
<dbReference type="VEuPathDB" id="FungiDB:AeMF1_002142"/>
<feature type="domain" description="Expansin-like EG45" evidence="3">
    <location>
        <begin position="1"/>
        <end position="92"/>
    </location>
</feature>
<dbReference type="EMBL" id="VJMJ01000164">
    <property type="protein sequence ID" value="KAF0729463.1"/>
    <property type="molecule type" value="Genomic_DNA"/>
</dbReference>
<evidence type="ECO:0000256" key="2">
    <source>
        <dbReference type="SAM" id="MobiDB-lite"/>
    </source>
</evidence>
<accession>A0A6G0WQ27</accession>
<dbReference type="SUPFAM" id="SSF50685">
    <property type="entry name" value="Barwin-like endoglucanases"/>
    <property type="match status" value="1"/>
</dbReference>
<feature type="region of interest" description="Disordered" evidence="2">
    <location>
        <begin position="198"/>
        <end position="225"/>
    </location>
</feature>
<evidence type="ECO:0000313" key="4">
    <source>
        <dbReference type="EMBL" id="KAF0729463.1"/>
    </source>
</evidence>
<dbReference type="PANTHER" id="PTHR31836">
    <property type="match status" value="1"/>
</dbReference>
<dbReference type="InterPro" id="IPR036749">
    <property type="entry name" value="Expansin_CBD_sf"/>
</dbReference>
<feature type="compositionally biased region" description="Low complexity" evidence="2">
    <location>
        <begin position="199"/>
        <end position="215"/>
    </location>
</feature>
<organism evidence="4 5">
    <name type="scientific">Aphanomyces euteiches</name>
    <dbReference type="NCBI Taxonomy" id="100861"/>
    <lineage>
        <taxon>Eukaryota</taxon>
        <taxon>Sar</taxon>
        <taxon>Stramenopiles</taxon>
        <taxon>Oomycota</taxon>
        <taxon>Saprolegniomycetes</taxon>
        <taxon>Saprolegniales</taxon>
        <taxon>Verrucalvaceae</taxon>
        <taxon>Aphanomyces</taxon>
    </lineage>
</organism>
<gene>
    <name evidence="4" type="ORF">Ae201684_012961</name>
</gene>
<evidence type="ECO:0000259" key="3">
    <source>
        <dbReference type="PROSITE" id="PS50842"/>
    </source>
</evidence>
<name>A0A6G0WQ27_9STRA</name>
<keyword evidence="1" id="KW-0732">Signal</keyword>
<dbReference type="InterPro" id="IPR007112">
    <property type="entry name" value="Expansin/allergen_DPBB_dom"/>
</dbReference>
<sequence>MKYLPSATAYHVALNNDQYDSGANCGRCVKLSCTDSRCKNTAPVVAQIVDRCPECKHGDLDMSLQLWNAVTGYPSDRVKITWDYVDCDVQGGIQVCAKEGSSIDWLYVQPGNTRAGVQSMKINGADAPIFASAYYFMSTILHTIPLSQTTVEMTAYTGETIKASVSLTANQCTQIPQQFQGGAALATPTVAPTVPPTVAPTTQAPTQAPTHSPTPKTANATSALSPVTTTIKSTVPPRLRRQRPALLALGSNVVAMDSPARRCASVATSVKEATNGTPSVSPSRNMPMKLVCVEADRVGACVCACVRSFSR</sequence>
<dbReference type="Gene3D" id="2.40.40.10">
    <property type="entry name" value="RlpA-like domain"/>
    <property type="match status" value="1"/>
</dbReference>
<feature type="compositionally biased region" description="Polar residues" evidence="2">
    <location>
        <begin position="216"/>
        <end position="225"/>
    </location>
</feature>
<evidence type="ECO:0000313" key="5">
    <source>
        <dbReference type="Proteomes" id="UP000481153"/>
    </source>
</evidence>
<dbReference type="PROSITE" id="PS50842">
    <property type="entry name" value="EXPANSIN_EG45"/>
    <property type="match status" value="1"/>
</dbReference>
<dbReference type="PANTHER" id="PTHR31836:SF21">
    <property type="entry name" value="EXPANSIN-LIKE PROTEIN 7"/>
    <property type="match status" value="1"/>
</dbReference>
<keyword evidence="5" id="KW-1185">Reference proteome</keyword>
<dbReference type="Proteomes" id="UP000481153">
    <property type="component" value="Unassembled WGS sequence"/>
</dbReference>
<dbReference type="CDD" id="cd22271">
    <property type="entry name" value="DPBB_EXP_N-like"/>
    <property type="match status" value="1"/>
</dbReference>
<reference evidence="4 5" key="1">
    <citation type="submission" date="2019-07" db="EMBL/GenBank/DDBJ databases">
        <title>Genomics analysis of Aphanomyces spp. identifies a new class of oomycete effector associated with host adaptation.</title>
        <authorList>
            <person name="Gaulin E."/>
        </authorList>
    </citation>
    <scope>NUCLEOTIDE SEQUENCE [LARGE SCALE GENOMIC DNA]</scope>
    <source>
        <strain evidence="4 5">ATCC 201684</strain>
    </source>
</reference>
<protein>
    <recommendedName>
        <fullName evidence="3">Expansin-like EG45 domain-containing protein</fullName>
    </recommendedName>
</protein>
<dbReference type="InterPro" id="IPR051477">
    <property type="entry name" value="Expansin_CellWall"/>
</dbReference>
<dbReference type="Gene3D" id="2.60.40.760">
    <property type="entry name" value="Expansin, cellulose-binding-like domain"/>
    <property type="match status" value="1"/>
</dbReference>
<evidence type="ECO:0000256" key="1">
    <source>
        <dbReference type="ARBA" id="ARBA00022729"/>
    </source>
</evidence>